<sequence length="176" mass="20264">MEVAMHDAVKRLIQLMPPPAEGGDTVDWDQVHANFGWRFPDDFRDFIATYGMGAISDSLGIMSPPFVGHPYDDHLVYERPYPPSDNLLRWGANEGADNFYWRCTDGDPNRWTVAVLTRSQTWYDYDLGMVDFLVHLVSGHITPPLNAQLSIDPPTFESWREEDRRMRESDDWGSLL</sequence>
<dbReference type="InterPro" id="IPR037883">
    <property type="entry name" value="Knr4/Smi1-like_sf"/>
</dbReference>
<evidence type="ECO:0000313" key="1">
    <source>
        <dbReference type="EMBL" id="GAX58431.1"/>
    </source>
</evidence>
<evidence type="ECO:0000313" key="2">
    <source>
        <dbReference type="Proteomes" id="UP000217446"/>
    </source>
</evidence>
<organism evidence="1 2">
    <name type="scientific">Streptomyces olivochromogenes</name>
    <dbReference type="NCBI Taxonomy" id="1963"/>
    <lineage>
        <taxon>Bacteria</taxon>
        <taxon>Bacillati</taxon>
        <taxon>Actinomycetota</taxon>
        <taxon>Actinomycetes</taxon>
        <taxon>Kitasatosporales</taxon>
        <taxon>Streptomycetaceae</taxon>
        <taxon>Streptomyces</taxon>
    </lineage>
</organism>
<proteinExistence type="predicted"/>
<dbReference type="Proteomes" id="UP000217446">
    <property type="component" value="Unassembled WGS sequence"/>
</dbReference>
<evidence type="ECO:0008006" key="3">
    <source>
        <dbReference type="Google" id="ProtNLM"/>
    </source>
</evidence>
<reference evidence="2" key="1">
    <citation type="submission" date="2017-05" db="EMBL/GenBank/DDBJ databases">
        <title>Streptomyces olivochromogenes NBRC 3561 whole genome shotgun sequence.</title>
        <authorList>
            <person name="Dohra H."/>
            <person name="Kodani S."/>
        </authorList>
    </citation>
    <scope>NUCLEOTIDE SEQUENCE [LARGE SCALE GENOMIC DNA]</scope>
    <source>
        <strain evidence="2">NBRC 3561</strain>
    </source>
</reference>
<dbReference type="SUPFAM" id="SSF160631">
    <property type="entry name" value="SMI1/KNR4-like"/>
    <property type="match status" value="1"/>
</dbReference>
<dbReference type="EMBL" id="BDQI01000053">
    <property type="protein sequence ID" value="GAX58431.1"/>
    <property type="molecule type" value="Genomic_DNA"/>
</dbReference>
<accession>A0A250VWC3</accession>
<keyword evidence="2" id="KW-1185">Reference proteome</keyword>
<gene>
    <name evidence="1" type="ORF">SO3561_10004</name>
</gene>
<dbReference type="STRING" id="1963.AQJ27_49805"/>
<name>A0A250VWC3_STROL</name>
<dbReference type="AlphaFoldDB" id="A0A250VWC3"/>
<dbReference type="RefSeq" id="WP_067385472.1">
    <property type="nucleotide sequence ID" value="NZ_BDQI01000053.1"/>
</dbReference>
<protein>
    <recommendedName>
        <fullName evidence="3">Knr4/Smi1-like domain-containing protein</fullName>
    </recommendedName>
</protein>
<comment type="caution">
    <text evidence="1">The sequence shown here is derived from an EMBL/GenBank/DDBJ whole genome shotgun (WGS) entry which is preliminary data.</text>
</comment>